<dbReference type="InterPro" id="IPR015421">
    <property type="entry name" value="PyrdxlP-dep_Trfase_major"/>
</dbReference>
<dbReference type="GO" id="GO:0030170">
    <property type="term" value="F:pyridoxal phosphate binding"/>
    <property type="evidence" value="ECO:0007669"/>
    <property type="project" value="InterPro"/>
</dbReference>
<dbReference type="InterPro" id="IPR015422">
    <property type="entry name" value="PyrdxlP-dep_Trfase_small"/>
</dbReference>
<evidence type="ECO:0000313" key="5">
    <source>
        <dbReference type="Proteomes" id="UP000265040"/>
    </source>
</evidence>
<dbReference type="InterPro" id="IPR050478">
    <property type="entry name" value="Ethylene_sulfur-biosynth"/>
</dbReference>
<dbReference type="Gene3D" id="3.40.640.10">
    <property type="entry name" value="Type I PLP-dependent aspartate aminotransferase-like (Major domain)"/>
    <property type="match status" value="1"/>
</dbReference>
<dbReference type="Ensembl" id="ENSATET00000068500.1">
    <property type="protein sequence ID" value="ENSATEP00000061458.1"/>
    <property type="gene ID" value="ENSATEG00000020381.3"/>
</dbReference>
<dbReference type="Proteomes" id="UP000265040">
    <property type="component" value="Chromosome 6"/>
</dbReference>
<sequence>MTTTPRHSVYLSKRGNSIRQHQGILQEGFILYGKDKHHDTDNPDGIINMGTSENKLCYDLLHKRMTKPDMLHIDPSLLQYPDWRGHTFLREQVAKFLTHYCCSPNPLKADNVVVMNGCGSLFSCIAAVICDPKDAILIPTPFYGVITEDLHLYSDVKLFHVPLDCETDGKNGRPFHLTVGNLEEGLKRAKQEGLIIRGVILMNPHNPLAEIYTPEEMIAFLQFAKRNELHAIIDEVYMLTVFDESVTFHSVLSVDSSLSHNRELVEALAQLGSFHGISGTTQHQVAQLLQDREWINEEFLPENRSRLKASYSYLTGELQSMGIPYLDRPTALYVWADLRKYLRESSFEEELSLWRRFLKHKVVLSCGQAFSCSVPGWFRIVFADQQHHLHLGQFRMRDALRQLEEKSISPDSHSVKEASEESKKSVREDSTDSDNATIVNSTSSPQSKSPDQLREKDIPVPSTGLMATEDFVLLDCQASKPAESLDSLIGTLRHQIRSSDWLEKNTPELSAGEDPEILDVFKALLQRARK</sequence>
<feature type="domain" description="Aminotransferase class I/classII large" evidence="3">
    <location>
        <begin position="261"/>
        <end position="384"/>
    </location>
</feature>
<reference evidence="4" key="1">
    <citation type="submission" date="2021-04" db="EMBL/GenBank/DDBJ databases">
        <authorList>
            <consortium name="Wellcome Sanger Institute Data Sharing"/>
        </authorList>
    </citation>
    <scope>NUCLEOTIDE SEQUENCE [LARGE SCALE GENOMIC DNA]</scope>
</reference>
<protein>
    <recommendedName>
        <fullName evidence="3">Aminotransferase class I/classII large domain-containing protein</fullName>
    </recommendedName>
</protein>
<feature type="region of interest" description="Disordered" evidence="2">
    <location>
        <begin position="406"/>
        <end position="458"/>
    </location>
</feature>
<evidence type="ECO:0000256" key="2">
    <source>
        <dbReference type="SAM" id="MobiDB-lite"/>
    </source>
</evidence>
<dbReference type="PANTHER" id="PTHR43795">
    <property type="entry name" value="BIFUNCTIONAL ASPARTATE AMINOTRANSFERASE AND GLUTAMATE/ASPARTATE-PREPHENATE AMINOTRANSFERASE-RELATED"/>
    <property type="match status" value="1"/>
</dbReference>
<accession>A0A7N6BEN1</accession>
<dbReference type="Pfam" id="PF00155">
    <property type="entry name" value="Aminotran_1_2"/>
    <property type="match status" value="2"/>
</dbReference>
<dbReference type="AlphaFoldDB" id="A0A7N6BEN1"/>
<evidence type="ECO:0000313" key="4">
    <source>
        <dbReference type="Ensembl" id="ENSATEP00000061458.1"/>
    </source>
</evidence>
<dbReference type="GeneTree" id="ENSGT00940000161101"/>
<dbReference type="GO" id="GO:0006520">
    <property type="term" value="P:amino acid metabolic process"/>
    <property type="evidence" value="ECO:0007669"/>
    <property type="project" value="TreeGrafter"/>
</dbReference>
<dbReference type="PANTHER" id="PTHR43795:SF17">
    <property type="entry name" value="1-AMINOCYCLOPROPANE-1-CARBOXYLATE SYNTHASE-LIKE PROTEIN 1"/>
    <property type="match status" value="1"/>
</dbReference>
<feature type="compositionally biased region" description="Basic and acidic residues" evidence="2">
    <location>
        <begin position="406"/>
        <end position="430"/>
    </location>
</feature>
<proteinExistence type="predicted"/>
<dbReference type="CDD" id="cd00609">
    <property type="entry name" value="AAT_like"/>
    <property type="match status" value="1"/>
</dbReference>
<reference evidence="4" key="3">
    <citation type="submission" date="2025-09" db="UniProtKB">
        <authorList>
            <consortium name="Ensembl"/>
        </authorList>
    </citation>
    <scope>IDENTIFICATION</scope>
</reference>
<feature type="domain" description="Aminotransferase class I/classII large" evidence="3">
    <location>
        <begin position="52"/>
        <end position="250"/>
    </location>
</feature>
<dbReference type="SUPFAM" id="SSF53383">
    <property type="entry name" value="PLP-dependent transferases"/>
    <property type="match status" value="1"/>
</dbReference>
<reference evidence="4" key="2">
    <citation type="submission" date="2025-08" db="UniProtKB">
        <authorList>
            <consortium name="Ensembl"/>
        </authorList>
    </citation>
    <scope>IDENTIFICATION</scope>
</reference>
<gene>
    <name evidence="4" type="primary">ACCS</name>
</gene>
<dbReference type="InterPro" id="IPR004839">
    <property type="entry name" value="Aminotransferase_I/II_large"/>
</dbReference>
<evidence type="ECO:0000259" key="3">
    <source>
        <dbReference type="Pfam" id="PF00155"/>
    </source>
</evidence>
<keyword evidence="1" id="KW-0663">Pyridoxal phosphate</keyword>
<dbReference type="PRINTS" id="PR00753">
    <property type="entry name" value="ACCSYNTHASE"/>
</dbReference>
<evidence type="ECO:0000256" key="1">
    <source>
        <dbReference type="ARBA" id="ARBA00022898"/>
    </source>
</evidence>
<dbReference type="GO" id="GO:0008483">
    <property type="term" value="F:transaminase activity"/>
    <property type="evidence" value="ECO:0007669"/>
    <property type="project" value="TreeGrafter"/>
</dbReference>
<dbReference type="InterPro" id="IPR015424">
    <property type="entry name" value="PyrdxlP-dep_Trfase"/>
</dbReference>
<keyword evidence="5" id="KW-1185">Reference proteome</keyword>
<dbReference type="Gene3D" id="3.90.1150.10">
    <property type="entry name" value="Aspartate Aminotransferase, domain 1"/>
    <property type="match status" value="1"/>
</dbReference>
<name>A0A7N6BEN1_ANATE</name>
<organism evidence="4 5">
    <name type="scientific">Anabas testudineus</name>
    <name type="common">Climbing perch</name>
    <name type="synonym">Anthias testudineus</name>
    <dbReference type="NCBI Taxonomy" id="64144"/>
    <lineage>
        <taxon>Eukaryota</taxon>
        <taxon>Metazoa</taxon>
        <taxon>Chordata</taxon>
        <taxon>Craniata</taxon>
        <taxon>Vertebrata</taxon>
        <taxon>Euteleostomi</taxon>
        <taxon>Actinopterygii</taxon>
        <taxon>Neopterygii</taxon>
        <taxon>Teleostei</taxon>
        <taxon>Neoteleostei</taxon>
        <taxon>Acanthomorphata</taxon>
        <taxon>Anabantaria</taxon>
        <taxon>Anabantiformes</taxon>
        <taxon>Anabantoidei</taxon>
        <taxon>Anabantidae</taxon>
        <taxon>Anabas</taxon>
    </lineage>
</organism>
<feature type="compositionally biased region" description="Polar residues" evidence="2">
    <location>
        <begin position="433"/>
        <end position="450"/>
    </location>
</feature>